<reference evidence="3 4" key="1">
    <citation type="submission" date="2020-08" db="EMBL/GenBank/DDBJ databases">
        <authorList>
            <person name="Ramaprasad A."/>
        </authorList>
    </citation>
    <scope>NUCLEOTIDE SEQUENCE [LARGE SCALE GENOMIC DNA]</scope>
</reference>
<name>A0A6V7RYV4_PLAVN</name>
<dbReference type="Proteomes" id="UP000515550">
    <property type="component" value="Chromosome PVBDA_06"/>
</dbReference>
<feature type="chain" id="PRO_5028435923" evidence="2">
    <location>
        <begin position="22"/>
        <end position="1293"/>
    </location>
</feature>
<proteinExistence type="predicted"/>
<feature type="signal peptide" evidence="2">
    <location>
        <begin position="1"/>
        <end position="21"/>
    </location>
</feature>
<dbReference type="EMBL" id="LR865384">
    <property type="protein sequence ID" value="CAD2088140.1"/>
    <property type="molecule type" value="Genomic_DNA"/>
</dbReference>
<evidence type="ECO:0000313" key="3">
    <source>
        <dbReference type="EMBL" id="CAD2088140.1"/>
    </source>
</evidence>
<gene>
    <name evidence="3" type="ORF">PVBDA_0601730</name>
</gene>
<keyword evidence="2" id="KW-0732">Signal</keyword>
<protein>
    <submittedName>
        <fullName evidence="3">Uncharacterized protein</fullName>
    </submittedName>
</protein>
<feature type="region of interest" description="Disordered" evidence="1">
    <location>
        <begin position="952"/>
        <end position="978"/>
    </location>
</feature>
<organism evidence="3 4">
    <name type="scientific">Plasmodium vinckei brucechwatti</name>
    <dbReference type="NCBI Taxonomy" id="119398"/>
    <lineage>
        <taxon>Eukaryota</taxon>
        <taxon>Sar</taxon>
        <taxon>Alveolata</taxon>
        <taxon>Apicomplexa</taxon>
        <taxon>Aconoidasida</taxon>
        <taxon>Haemosporida</taxon>
        <taxon>Plasmodiidae</taxon>
        <taxon>Plasmodium</taxon>
        <taxon>Plasmodium (Vinckeia)</taxon>
    </lineage>
</organism>
<evidence type="ECO:0000256" key="2">
    <source>
        <dbReference type="SAM" id="SignalP"/>
    </source>
</evidence>
<dbReference type="VEuPathDB" id="PlasmoDB:PVBDA_0601730"/>
<sequence>MLAIVFIFLSTSLYIFNKALCNFIVHPSLADIFIENVRENIFISPAKVTSKKLTTPHCSSDDDSSCHNINTWEYPFSRNGEDISENYSDEKVAYMHTNPFYYSILNDKIGIDIDLEIKKEEEKEHKKEKEILDKNDYNIFYSSINFILDNVSNFFKQMNKNKTSTYNQLLYPSHFIDMNKTYILSKSNKINKNNKHKIKGSRLGEHIDDLKTYSFIEPLSLAIDEIDFNSFFENIWNENRFNYIFLKEDKKNENLNNTINDQNNYLINNYENMKKEGDIDNLTNYNLDTQANTSYLKSHIKENILENTISSNIYADDETDYLYRHSNPEHFWKINNVATATSDSNKTNEYYKSFDLNFYISKVLKQHHIIEETDFEQVLMNNKKVNIGICAKEKKKKKKKKHLNFVQLFQNHLKNATLKKFIYREKLKKYIYRNRKLKKKEKEYTCIFFRSMENFELIFYANKDGEKKSLKFSDHTLYEEWKDKNLNKSKLSMLSTNILNNLNNYNYQYNKYIYKLHTDFTGVCKMVAPINMYKNKMLLNVFFNINICYNNDYISKDIYFDTKAKEDIILGGVWSYAIPKRVRNVIKMEGKFGKNENKHKYIYKDDRTGGNNLIESVENIENNSNNNYVNKFNDLNRNRKEKSKIYIMEKVLNPNVDPSKRFKRMKKLNLYKNKLDEKFNEKSERSYIIKDIVENSNGILLLSKKGFLKFKTPIVLSELYIEIHKNPLYNLVCKNANISNEVKERNISKLQTNFSSNVNKEKGKPECKYKNVEYVYLFFNFYLNDNNKFTVKMDVNIEELKRDDYNSAPVFYLNVLDYLKNNIQQYRINKIEIEYSFYPIIRKNAFYDHTNLPFYISLNNMIINKSEKIYNYVPIFYTSRDNFLKVLRNVKSYQMKSNQDIYKNGKISGSNNNAYEDNIGAEQNEWTDIFNSSLNNEEDDLDDDDEDYIFSDVSSRGNSTNMKDDDEIEKNGQSSTHQDYPYFELTEKDSKNRPPNFNSFSIFTSLNEKIFYRHVTKYTCTNDVCVLLGDENLKYNFYKNRGITYDRSTKNRRTSAHTNGKLELDDKIEILPLFEINNNIITDKIQKEYFDLLRKEMEHYELNSVENIIAYNMKKLYFYEYIDKIYIIPPYIKGIIINYEKKNEHFIYDLYTNLVYIIQPYFEKNYYNDTRTFFDTIYIYTALIPIESDLYNFNFLSENNLTLKQMQGPNTQTIFKNVIPLTKYEDYYTPNINQANMIKIKIMNLDLNEITERFVELTQGEGYQKNIIDLIKNAIKNSLVDNSNGEMYNQPTT</sequence>
<feature type="compositionally biased region" description="Polar residues" evidence="1">
    <location>
        <begin position="952"/>
        <end position="961"/>
    </location>
</feature>
<accession>A0A6V7RYV4</accession>
<evidence type="ECO:0000256" key="1">
    <source>
        <dbReference type="SAM" id="MobiDB-lite"/>
    </source>
</evidence>
<evidence type="ECO:0000313" key="4">
    <source>
        <dbReference type="Proteomes" id="UP000515550"/>
    </source>
</evidence>